<accession>A0A024U1K6</accession>
<name>A0A024U1K6_9STRA</name>
<gene>
    <name evidence="1" type="ORF">H310_07547</name>
</gene>
<proteinExistence type="predicted"/>
<dbReference type="RefSeq" id="XP_008871164.1">
    <property type="nucleotide sequence ID" value="XM_008872942.1"/>
</dbReference>
<sequence length="150" mass="16343">MSSSDNPASTEWSVSLAYQDIIPDTIAMLPLLRLPATSPRKPGPGIRQVQTPRRIQTVPSCRLYKNVAECKRAAQSKGLCKLHGGGRPCLVEGCEKKAHMRQLCRQHGGGAKCATDNCDKWAQRNGLCLMHAKRVDDDALAVEAMASFVV</sequence>
<dbReference type="EMBL" id="KI913965">
    <property type="protein sequence ID" value="ETW00139.1"/>
    <property type="molecule type" value="Genomic_DNA"/>
</dbReference>
<dbReference type="OrthoDB" id="78199at2759"/>
<reference evidence="1" key="1">
    <citation type="submission" date="2013-12" db="EMBL/GenBank/DDBJ databases">
        <title>The Genome Sequence of Aphanomyces invadans NJM9701.</title>
        <authorList>
            <consortium name="The Broad Institute Genomics Platform"/>
            <person name="Russ C."/>
            <person name="Tyler B."/>
            <person name="van West P."/>
            <person name="Dieguez-Uribeondo J."/>
            <person name="Young S.K."/>
            <person name="Zeng Q."/>
            <person name="Gargeya S."/>
            <person name="Fitzgerald M."/>
            <person name="Abouelleil A."/>
            <person name="Alvarado L."/>
            <person name="Chapman S.B."/>
            <person name="Gainer-Dewar J."/>
            <person name="Goldberg J."/>
            <person name="Griggs A."/>
            <person name="Gujja S."/>
            <person name="Hansen M."/>
            <person name="Howarth C."/>
            <person name="Imamovic A."/>
            <person name="Ireland A."/>
            <person name="Larimer J."/>
            <person name="McCowan C."/>
            <person name="Murphy C."/>
            <person name="Pearson M."/>
            <person name="Poon T.W."/>
            <person name="Priest M."/>
            <person name="Roberts A."/>
            <person name="Saif S."/>
            <person name="Shea T."/>
            <person name="Sykes S."/>
            <person name="Wortman J."/>
            <person name="Nusbaum C."/>
            <person name="Birren B."/>
        </authorList>
    </citation>
    <scope>NUCLEOTIDE SEQUENCE [LARGE SCALE GENOMIC DNA]</scope>
    <source>
        <strain evidence="1">NJM9701</strain>
    </source>
</reference>
<dbReference type="VEuPathDB" id="FungiDB:H310_07547"/>
<evidence type="ECO:0000313" key="1">
    <source>
        <dbReference type="EMBL" id="ETW00139.1"/>
    </source>
</evidence>
<organism evidence="1">
    <name type="scientific">Aphanomyces invadans</name>
    <dbReference type="NCBI Taxonomy" id="157072"/>
    <lineage>
        <taxon>Eukaryota</taxon>
        <taxon>Sar</taxon>
        <taxon>Stramenopiles</taxon>
        <taxon>Oomycota</taxon>
        <taxon>Saprolegniomycetes</taxon>
        <taxon>Saprolegniales</taxon>
        <taxon>Verrucalvaceae</taxon>
        <taxon>Aphanomyces</taxon>
    </lineage>
</organism>
<dbReference type="STRING" id="157072.A0A024U1K6"/>
<dbReference type="GeneID" id="20084597"/>
<dbReference type="PANTHER" id="PTHR31827">
    <property type="entry name" value="EMB|CAB89363.1"/>
    <property type="match status" value="1"/>
</dbReference>
<dbReference type="PANTHER" id="PTHR31827:SF1">
    <property type="entry name" value="EMB|CAB89363.1"/>
    <property type="match status" value="1"/>
</dbReference>
<protein>
    <submittedName>
        <fullName evidence="1">Uncharacterized protein</fullName>
    </submittedName>
</protein>
<dbReference type="AlphaFoldDB" id="A0A024U1K6"/>